<dbReference type="InterPro" id="IPR012338">
    <property type="entry name" value="Beta-lactam/transpept-like"/>
</dbReference>
<protein>
    <submittedName>
        <fullName evidence="3">D-alanyl-D-alanine carboxypeptidase / D-alanyl-D-alanine-endopeptidase (Penicillin-binding protein 4)</fullName>
    </submittedName>
</protein>
<dbReference type="EMBL" id="FNQP01000001">
    <property type="protein sequence ID" value="SDZ76192.1"/>
    <property type="molecule type" value="Genomic_DNA"/>
</dbReference>
<evidence type="ECO:0000256" key="2">
    <source>
        <dbReference type="ARBA" id="ARBA00022801"/>
    </source>
</evidence>
<dbReference type="PANTHER" id="PTHR30023">
    <property type="entry name" value="D-ALANYL-D-ALANINE CARBOXYPEPTIDASE"/>
    <property type="match status" value="1"/>
</dbReference>
<keyword evidence="3" id="KW-0645">Protease</keyword>
<keyword evidence="3" id="KW-0121">Carboxypeptidase</keyword>
<dbReference type="RefSeq" id="WP_093064426.1">
    <property type="nucleotide sequence ID" value="NZ_FNQP01000001.1"/>
</dbReference>
<keyword evidence="4" id="KW-1185">Reference proteome</keyword>
<reference evidence="3 4" key="1">
    <citation type="submission" date="2016-10" db="EMBL/GenBank/DDBJ databases">
        <authorList>
            <person name="de Groot N.N."/>
        </authorList>
    </citation>
    <scope>NUCLEOTIDE SEQUENCE [LARGE SCALE GENOMIC DNA]</scope>
    <source>
        <strain evidence="3 4">DSM 21228</strain>
    </source>
</reference>
<dbReference type="PANTHER" id="PTHR30023:SF0">
    <property type="entry name" value="PENICILLIN-SENSITIVE CARBOXYPEPTIDASE A"/>
    <property type="match status" value="1"/>
</dbReference>
<organism evidence="3 4">
    <name type="scientific">Thiothrix caldifontis</name>
    <dbReference type="NCBI Taxonomy" id="525918"/>
    <lineage>
        <taxon>Bacteria</taxon>
        <taxon>Pseudomonadati</taxon>
        <taxon>Pseudomonadota</taxon>
        <taxon>Gammaproteobacteria</taxon>
        <taxon>Thiotrichales</taxon>
        <taxon>Thiotrichaceae</taxon>
        <taxon>Thiothrix</taxon>
    </lineage>
</organism>
<dbReference type="OrthoDB" id="9802627at2"/>
<proteinExistence type="inferred from homology"/>
<dbReference type="SUPFAM" id="SSF56601">
    <property type="entry name" value="beta-lactamase/transpeptidase-like"/>
    <property type="match status" value="1"/>
</dbReference>
<dbReference type="GO" id="GO:0004185">
    <property type="term" value="F:serine-type carboxypeptidase activity"/>
    <property type="evidence" value="ECO:0007669"/>
    <property type="project" value="InterPro"/>
</dbReference>
<evidence type="ECO:0000313" key="3">
    <source>
        <dbReference type="EMBL" id="SDZ76192.1"/>
    </source>
</evidence>
<dbReference type="Pfam" id="PF02113">
    <property type="entry name" value="Peptidase_S13"/>
    <property type="match status" value="1"/>
</dbReference>
<dbReference type="Gene3D" id="3.40.710.10">
    <property type="entry name" value="DD-peptidase/beta-lactamase superfamily"/>
    <property type="match status" value="1"/>
</dbReference>
<dbReference type="Proteomes" id="UP000199397">
    <property type="component" value="Unassembled WGS sequence"/>
</dbReference>
<dbReference type="InterPro" id="IPR000667">
    <property type="entry name" value="Peptidase_S13"/>
</dbReference>
<dbReference type="NCBIfam" id="TIGR00666">
    <property type="entry name" value="PBP4"/>
    <property type="match status" value="1"/>
</dbReference>
<gene>
    <name evidence="3" type="ORF">SAMN05660964_00173</name>
</gene>
<evidence type="ECO:0000256" key="1">
    <source>
        <dbReference type="ARBA" id="ARBA00006096"/>
    </source>
</evidence>
<sequence length="491" mass="54298">MLKKLFITIGLCVSLGSVGAEEQQLPSRPAPQPAELTLIRHQQTADLPTDIQALIQQAKIPSENLSVYIRDLNANVPMVVHNDKVPRNPASVMKLLTTWTALKLLSPSYTWKTEAWTRGELKDGVLNGDLILKGYGDPFLTDEAFWQLLHDLQLKGLKDIRGQLVVDNSYFNIPDYDPAAFDNEPTRVYNAQPSALMFNFQANRFLLEADQATGKVGITPFPLIPGLQLDNSMVLAKGGCRKGHYQPDFTQTATALKVSGAYSADCGKNFVLRVLSTPEEHVFNAFRDVWQSQGGMFNGKLQTGAVRDGDILLHTHESRTLGEQIRFINKWSNNVMTRNVFLTIGAKVLGAPATLDKSRMATADMLKKAGIDYTGMVVENGSGLSRSARLTARQLGQLLETAWRDPYMPEFMASLPLLGEDGTLASRFKDDDLRGRSHLKTGTLNDATAIAGYMLTRSGKRLVIVLLHNGREAQGSGRRLQDAILKWAFEQ</sequence>
<dbReference type="PRINTS" id="PR00922">
    <property type="entry name" value="DADACBPTASE3"/>
</dbReference>
<dbReference type="STRING" id="525918.SAMN05660964_00173"/>
<dbReference type="AlphaFoldDB" id="A0A1H3VQ03"/>
<accession>A0A1H3VQ03</accession>
<dbReference type="GO" id="GO:0000270">
    <property type="term" value="P:peptidoglycan metabolic process"/>
    <property type="evidence" value="ECO:0007669"/>
    <property type="project" value="TreeGrafter"/>
</dbReference>
<evidence type="ECO:0000313" key="4">
    <source>
        <dbReference type="Proteomes" id="UP000199397"/>
    </source>
</evidence>
<name>A0A1H3VQ03_9GAMM</name>
<dbReference type="Gene3D" id="3.50.80.20">
    <property type="entry name" value="D-Ala-D-Ala carboxypeptidase C, peptidase S13"/>
    <property type="match status" value="1"/>
</dbReference>
<keyword evidence="2" id="KW-0378">Hydrolase</keyword>
<dbReference type="GO" id="GO:0006508">
    <property type="term" value="P:proteolysis"/>
    <property type="evidence" value="ECO:0007669"/>
    <property type="project" value="InterPro"/>
</dbReference>
<comment type="similarity">
    <text evidence="1">Belongs to the peptidase S13 family.</text>
</comment>